<reference evidence="1" key="1">
    <citation type="journal article" date="2020" name="Stud. Mycol.">
        <title>101 Dothideomycetes genomes: a test case for predicting lifestyles and emergence of pathogens.</title>
        <authorList>
            <person name="Haridas S."/>
            <person name="Albert R."/>
            <person name="Binder M."/>
            <person name="Bloem J."/>
            <person name="Labutti K."/>
            <person name="Salamov A."/>
            <person name="Andreopoulos B."/>
            <person name="Baker S."/>
            <person name="Barry K."/>
            <person name="Bills G."/>
            <person name="Bluhm B."/>
            <person name="Cannon C."/>
            <person name="Castanera R."/>
            <person name="Culley D."/>
            <person name="Daum C."/>
            <person name="Ezra D."/>
            <person name="Gonzalez J."/>
            <person name="Henrissat B."/>
            <person name="Kuo A."/>
            <person name="Liang C."/>
            <person name="Lipzen A."/>
            <person name="Lutzoni F."/>
            <person name="Magnuson J."/>
            <person name="Mondo S."/>
            <person name="Nolan M."/>
            <person name="Ohm R."/>
            <person name="Pangilinan J."/>
            <person name="Park H.-J."/>
            <person name="Ramirez L."/>
            <person name="Alfaro M."/>
            <person name="Sun H."/>
            <person name="Tritt A."/>
            <person name="Yoshinaga Y."/>
            <person name="Zwiers L.-H."/>
            <person name="Turgeon B."/>
            <person name="Goodwin S."/>
            <person name="Spatafora J."/>
            <person name="Crous P."/>
            <person name="Grigoriev I."/>
        </authorList>
    </citation>
    <scope>NUCLEOTIDE SEQUENCE</scope>
    <source>
        <strain evidence="1">CBS 115976</strain>
    </source>
</reference>
<sequence length="71" mass="7094">MRLYGFDGFLEAVGVFEGAESVGVGFDVAGTEVAGTDGGGLEVAGTEVAGLDGEGLGVVGFRRSAIEIEIL</sequence>
<proteinExistence type="predicted"/>
<keyword evidence="2" id="KW-1185">Reference proteome</keyword>
<dbReference type="EMBL" id="MU004238">
    <property type="protein sequence ID" value="KAF2666651.1"/>
    <property type="molecule type" value="Genomic_DNA"/>
</dbReference>
<dbReference type="AlphaFoldDB" id="A0A6A6U500"/>
<protein>
    <submittedName>
        <fullName evidence="1">Uncharacterized protein</fullName>
    </submittedName>
</protein>
<evidence type="ECO:0000313" key="1">
    <source>
        <dbReference type="EMBL" id="KAF2666651.1"/>
    </source>
</evidence>
<evidence type="ECO:0000313" key="2">
    <source>
        <dbReference type="Proteomes" id="UP000799302"/>
    </source>
</evidence>
<name>A0A6A6U500_9PEZI</name>
<gene>
    <name evidence="1" type="ORF">BT63DRAFT_457603</name>
</gene>
<accession>A0A6A6U500</accession>
<dbReference type="Proteomes" id="UP000799302">
    <property type="component" value="Unassembled WGS sequence"/>
</dbReference>
<organism evidence="1 2">
    <name type="scientific">Microthyrium microscopicum</name>
    <dbReference type="NCBI Taxonomy" id="703497"/>
    <lineage>
        <taxon>Eukaryota</taxon>
        <taxon>Fungi</taxon>
        <taxon>Dikarya</taxon>
        <taxon>Ascomycota</taxon>
        <taxon>Pezizomycotina</taxon>
        <taxon>Dothideomycetes</taxon>
        <taxon>Dothideomycetes incertae sedis</taxon>
        <taxon>Microthyriales</taxon>
        <taxon>Microthyriaceae</taxon>
        <taxon>Microthyrium</taxon>
    </lineage>
</organism>